<dbReference type="GO" id="GO:0005654">
    <property type="term" value="C:nucleoplasm"/>
    <property type="evidence" value="ECO:0000318"/>
    <property type="project" value="GO_Central"/>
</dbReference>
<evidence type="ECO:0000256" key="1">
    <source>
        <dbReference type="ARBA" id="ARBA00004514"/>
    </source>
</evidence>
<evidence type="ECO:0000313" key="10">
    <source>
        <dbReference type="Proteomes" id="UP000008143"/>
    </source>
</evidence>
<dbReference type="FunFam" id="2.60.40.790:FF:000022">
    <property type="entry name" value="Protein SHQ1 homolog"/>
    <property type="match status" value="1"/>
</dbReference>
<dbReference type="Bgee" id="ENSXETG00000032215">
    <property type="expression patterns" value="Expressed in ovary and 15 other cell types or tissues"/>
</dbReference>
<sequence length="604" mass="67438">MITPAFDISQDSDFLTIIIKVPYARASEIDIYIEGDDFKFYAKPYFLRLALPGRIVEDGRQKATYNADDGIITVSVPKETPGQHFEGLDLLTSLLAPRGSKSAKPLVEEIGSSDNVVEEEEDEFDWQIEQTPFVEPTEEALQSQCTYGFGNLRSGVFRRLQEELNDVIDLRDPDVTPASERTRRRLAAEKAKFDPDHYLADLFEEEPVQHLLKYQPWWVAEIHAGCSLSAESQERRVSFSDKQKEQLRKFTNKSHLLDKKTQQQAYLGLIDLLLAYCYEVRVTEGDQNVESAWNIRKLSSTLSWFENFTCVKDILVSFGRRVLCYPLFRNFQLVEKAIADTVSLLKLGKAAVLKCLLEIHAIFQENDPAYILNDLYITDYCIWIQKVKSKKVASLSDCVQSLSISKSDLGFELGELEEAARLVQEEETQGQLASSTCLVRPLATVASESSDTDSSTSDTDDSSSETEDSTSEESTSEEEADPTDSELQKAIVPGQNSRVQSSLEKAGEEKNKLPAAGKAETTVTEQMKHLAEKMNSAVILSEAPVGPPGVQDKSPEKKAGECTAQSAQSTTGTPMTREFLEVTPRLNPLLIVPLSDEDDELAEH</sequence>
<reference evidence="9" key="2">
    <citation type="submission" date="2011-07" db="UniProtKB">
        <authorList>
            <consortium name="Ensembl"/>
        </authorList>
    </citation>
    <scope>IDENTIFICATION</scope>
</reference>
<evidence type="ECO:0000256" key="5">
    <source>
        <dbReference type="ARBA" id="ARBA00022490"/>
    </source>
</evidence>
<dbReference type="PANTHER" id="PTHR12967:SF0">
    <property type="entry name" value="PROTEIN SHQ1 HOMOLOG"/>
    <property type="match status" value="1"/>
</dbReference>
<keyword evidence="5" id="KW-0963">Cytoplasm</keyword>
<evidence type="ECO:0000256" key="2">
    <source>
        <dbReference type="ARBA" id="ARBA00004642"/>
    </source>
</evidence>
<comment type="subcellular location">
    <subcellularLocation>
        <location evidence="1">Cytoplasm</location>
        <location evidence="1">Cytosol</location>
    </subcellularLocation>
    <subcellularLocation>
        <location evidence="2">Nucleus</location>
        <location evidence="2">Nucleoplasm</location>
    </subcellularLocation>
</comment>
<feature type="region of interest" description="Disordered" evidence="7">
    <location>
        <begin position="541"/>
        <end position="575"/>
    </location>
</feature>
<evidence type="ECO:0000256" key="6">
    <source>
        <dbReference type="ARBA" id="ARBA00023242"/>
    </source>
</evidence>
<dbReference type="GeneID" id="780072"/>
<dbReference type="PROSITE" id="PS51203">
    <property type="entry name" value="CS"/>
    <property type="match status" value="1"/>
</dbReference>
<evidence type="ECO:0000256" key="3">
    <source>
        <dbReference type="ARBA" id="ARBA00005607"/>
    </source>
</evidence>
<dbReference type="Pfam" id="PF21413">
    <property type="entry name" value="SHQ1-like_CS"/>
    <property type="match status" value="1"/>
</dbReference>
<dbReference type="CDD" id="cd00298">
    <property type="entry name" value="ACD_sHsps_p23-like"/>
    <property type="match status" value="1"/>
</dbReference>
<dbReference type="CTD" id="55164"/>
<dbReference type="InterPro" id="IPR008978">
    <property type="entry name" value="HSP20-like_chaperone"/>
</dbReference>
<dbReference type="InterPro" id="IPR039742">
    <property type="entry name" value="Shq1"/>
</dbReference>
<dbReference type="HOGENOM" id="CLU_030217_0_0_1"/>
<reference evidence="9" key="1">
    <citation type="journal article" date="2010" name="Science">
        <title>The genome of the Western clawed frog Xenopus tropicalis.</title>
        <authorList>
            <person name="Hellsten U."/>
            <person name="Harland R.M."/>
            <person name="Gilchrist M.J."/>
            <person name="Hendrix D."/>
            <person name="Jurka J."/>
            <person name="Kapitonov V."/>
            <person name="Ovcharenko I."/>
            <person name="Putnam N.H."/>
            <person name="Shu S."/>
            <person name="Taher L."/>
            <person name="Blitz I.L."/>
            <person name="Blumberg B."/>
            <person name="Dichmann D.S."/>
            <person name="Dubchak I."/>
            <person name="Amaya E."/>
            <person name="Detter J.C."/>
            <person name="Fletcher R."/>
            <person name="Gerhard D.S."/>
            <person name="Goodstein D."/>
            <person name="Graves T."/>
            <person name="Grigoriev I.V."/>
            <person name="Grimwood J."/>
            <person name="Kawashima T."/>
            <person name="Lindquist E."/>
            <person name="Lucas S.M."/>
            <person name="Mead P.E."/>
            <person name="Mitros T."/>
            <person name="Ogino H."/>
            <person name="Ohta Y."/>
            <person name="Poliakov A.V."/>
            <person name="Pollet N."/>
            <person name="Robert J."/>
            <person name="Salamov A."/>
            <person name="Sater A.K."/>
            <person name="Schmutz J."/>
            <person name="Terry A."/>
            <person name="Vize P.D."/>
            <person name="Warren W.C."/>
            <person name="Wells D."/>
            <person name="Wills A."/>
            <person name="Wilson R.K."/>
            <person name="Zimmerman L.B."/>
            <person name="Zorn A.M."/>
            <person name="Grainger R."/>
            <person name="Grammer T."/>
            <person name="Khokha M.K."/>
            <person name="Richardson P.M."/>
            <person name="Rokhsar D.S."/>
        </authorList>
    </citation>
    <scope>NUCLEOTIDE SEQUENCE [LARGE SCALE GENOMIC DNA]</scope>
    <source>
        <strain evidence="9">Nigerian</strain>
    </source>
</reference>
<evidence type="ECO:0000256" key="4">
    <source>
        <dbReference type="ARBA" id="ARBA00013750"/>
    </source>
</evidence>
<feature type="compositionally biased region" description="Polar residues" evidence="7">
    <location>
        <begin position="494"/>
        <end position="503"/>
    </location>
</feature>
<feature type="compositionally biased region" description="Polar residues" evidence="7">
    <location>
        <begin position="563"/>
        <end position="574"/>
    </location>
</feature>
<keyword evidence="10" id="KW-1185">Reference proteome</keyword>
<dbReference type="GO" id="GO:0000493">
    <property type="term" value="P:box H/ACA snoRNP assembly"/>
    <property type="evidence" value="ECO:0000318"/>
    <property type="project" value="GO_Central"/>
</dbReference>
<name>F7B158_XENTR</name>
<protein>
    <recommendedName>
        <fullName evidence="4">Protein SHQ1 homolog</fullName>
    </recommendedName>
</protein>
<dbReference type="PANTHER" id="PTHR12967">
    <property type="entry name" value="PROTEIN SHQ1 HOMOLOG"/>
    <property type="match status" value="1"/>
</dbReference>
<keyword evidence="6" id="KW-0539">Nucleus</keyword>
<dbReference type="RefSeq" id="XP_012816811.1">
    <property type="nucleotide sequence ID" value="XM_012961357.3"/>
</dbReference>
<dbReference type="PhylomeDB" id="F7B158"/>
<organism evidence="9">
    <name type="scientific">Xenopus tropicalis</name>
    <name type="common">Western clawed frog</name>
    <name type="synonym">Silurana tropicalis</name>
    <dbReference type="NCBI Taxonomy" id="8364"/>
    <lineage>
        <taxon>Eukaryota</taxon>
        <taxon>Metazoa</taxon>
        <taxon>Chordata</taxon>
        <taxon>Craniata</taxon>
        <taxon>Vertebrata</taxon>
        <taxon>Euteleostomi</taxon>
        <taxon>Amphibia</taxon>
        <taxon>Batrachia</taxon>
        <taxon>Anura</taxon>
        <taxon>Pipoidea</taxon>
        <taxon>Pipidae</taxon>
        <taxon>Xenopodinae</taxon>
        <taxon>Xenopus</taxon>
        <taxon>Silurana</taxon>
    </lineage>
</organism>
<dbReference type="InterPro" id="IPR048696">
    <property type="entry name" value="SHQ1-like_CS"/>
</dbReference>
<reference evidence="11" key="3">
    <citation type="submission" date="2025-04" db="UniProtKB">
        <authorList>
            <consortium name="RefSeq"/>
        </authorList>
    </citation>
    <scope>IDENTIFICATION</scope>
    <source>
        <strain evidence="11">Nigerian</strain>
        <tissue evidence="11">Liver and blood</tissue>
    </source>
</reference>
<dbReference type="Gene3D" id="2.60.40.790">
    <property type="match status" value="1"/>
</dbReference>
<dbReference type="Pfam" id="PF04925">
    <property type="entry name" value="SHQ1"/>
    <property type="match status" value="1"/>
</dbReference>
<accession>F7B158</accession>
<dbReference type="GeneTree" id="ENSGT00390000007605"/>
<dbReference type="InterPro" id="IPR007052">
    <property type="entry name" value="CS_dom"/>
</dbReference>
<dbReference type="AlphaFoldDB" id="F7B158"/>
<gene>
    <name evidence="9 11 12" type="primary">shq1</name>
</gene>
<dbReference type="GO" id="GO:0005737">
    <property type="term" value="C:cytoplasm"/>
    <property type="evidence" value="ECO:0000318"/>
    <property type="project" value="GO_Central"/>
</dbReference>
<evidence type="ECO:0000313" key="11">
    <source>
        <dbReference type="RefSeq" id="XP_012816811.1"/>
    </source>
</evidence>
<dbReference type="SUPFAM" id="SSF49764">
    <property type="entry name" value="HSP20-like chaperones"/>
    <property type="match status" value="1"/>
</dbReference>
<dbReference type="Ensembl" id="ENSXETT00000001920">
    <property type="protein sequence ID" value="ENSXETP00000001920"/>
    <property type="gene ID" value="ENSXETG00000032215"/>
</dbReference>
<feature type="region of interest" description="Disordered" evidence="7">
    <location>
        <begin position="445"/>
        <end position="521"/>
    </location>
</feature>
<dbReference type="InterPro" id="IPR007009">
    <property type="entry name" value="Shq1_C"/>
</dbReference>
<evidence type="ECO:0000313" key="9">
    <source>
        <dbReference type="Ensembl" id="ENSXETP00000001920"/>
    </source>
</evidence>
<feature type="domain" description="CS" evidence="8">
    <location>
        <begin position="1"/>
        <end position="89"/>
    </location>
</feature>
<dbReference type="GO" id="GO:0051082">
    <property type="term" value="F:unfolded protein binding"/>
    <property type="evidence" value="ECO:0000318"/>
    <property type="project" value="GO_Central"/>
</dbReference>
<dbReference type="Proteomes" id="UP000008143">
    <property type="component" value="Chromosome 4"/>
</dbReference>
<feature type="compositionally biased region" description="Acidic residues" evidence="7">
    <location>
        <begin position="458"/>
        <end position="484"/>
    </location>
</feature>
<dbReference type="OrthoDB" id="73639at2759"/>
<dbReference type="GO" id="GO:0005829">
    <property type="term" value="C:cytosol"/>
    <property type="evidence" value="ECO:0007669"/>
    <property type="project" value="UniProtKB-SubCell"/>
</dbReference>
<feature type="compositionally biased region" description="Low complexity" evidence="7">
    <location>
        <begin position="447"/>
        <end position="457"/>
    </location>
</feature>
<evidence type="ECO:0000313" key="12">
    <source>
        <dbReference type="Xenbase" id="XB-GENE-5820245"/>
    </source>
</evidence>
<evidence type="ECO:0000259" key="8">
    <source>
        <dbReference type="PROSITE" id="PS51203"/>
    </source>
</evidence>
<dbReference type="Xenbase" id="XB-GENE-5820245">
    <property type="gene designation" value="shq1"/>
</dbReference>
<comment type="similarity">
    <text evidence="3">Belongs to the SHQ1 family.</text>
</comment>
<proteinExistence type="inferred from homology"/>
<evidence type="ECO:0000256" key="7">
    <source>
        <dbReference type="SAM" id="MobiDB-lite"/>
    </source>
</evidence>
<dbReference type="AGR" id="Xenbase:XB-GENE-5820245"/>